<keyword evidence="1" id="KW-0472">Membrane</keyword>
<sequence>MKGSSKLDDSIGESLRGHHCIVLDPSPKSTLANLTTSNFGVTVSKGNSNVEIVLGLPDEGRKHQHIKLAGLHTDVRDIGAPYHRKIDSATLGVEELQTQLQNQNVGISIIQSQIGANARQLELLEQNTKNPIASLQEGLMKINCNIRDAERNILRQLSLFHIENDSRYFAVVELLQSINTQSKDQRAVGNYYYDFFLASQVLTLFGIASGVITTGAMITMMPKIQKMRTTITVTTKMVTTLQRTSNCNDNSQGTKNRLCT</sequence>
<dbReference type="GeneID" id="70137724"/>
<evidence type="ECO:0000313" key="2">
    <source>
        <dbReference type="EMBL" id="KAH6652621.1"/>
    </source>
</evidence>
<keyword evidence="1" id="KW-1133">Transmembrane helix</keyword>
<name>A0A9P8ZW30_9PEZI</name>
<feature type="transmembrane region" description="Helical" evidence="1">
    <location>
        <begin position="191"/>
        <end position="218"/>
    </location>
</feature>
<protein>
    <submittedName>
        <fullName evidence="2">Uncharacterized protein</fullName>
    </submittedName>
</protein>
<dbReference type="RefSeq" id="XP_045956898.1">
    <property type="nucleotide sequence ID" value="XM_046108833.1"/>
</dbReference>
<reference evidence="2" key="1">
    <citation type="journal article" date="2021" name="Nat. Commun.">
        <title>Genetic determinants of endophytism in the Arabidopsis root mycobiome.</title>
        <authorList>
            <person name="Mesny F."/>
            <person name="Miyauchi S."/>
            <person name="Thiergart T."/>
            <person name="Pickel B."/>
            <person name="Atanasova L."/>
            <person name="Karlsson M."/>
            <person name="Huettel B."/>
            <person name="Barry K.W."/>
            <person name="Haridas S."/>
            <person name="Chen C."/>
            <person name="Bauer D."/>
            <person name="Andreopoulos W."/>
            <person name="Pangilinan J."/>
            <person name="LaButti K."/>
            <person name="Riley R."/>
            <person name="Lipzen A."/>
            <person name="Clum A."/>
            <person name="Drula E."/>
            <person name="Henrissat B."/>
            <person name="Kohler A."/>
            <person name="Grigoriev I.V."/>
            <person name="Martin F.M."/>
            <person name="Hacquard S."/>
        </authorList>
    </citation>
    <scope>NUCLEOTIDE SEQUENCE</scope>
    <source>
        <strain evidence="2">MPI-SDFR-AT-0073</strain>
    </source>
</reference>
<organism evidence="2 3">
    <name type="scientific">Truncatella angustata</name>
    <dbReference type="NCBI Taxonomy" id="152316"/>
    <lineage>
        <taxon>Eukaryota</taxon>
        <taxon>Fungi</taxon>
        <taxon>Dikarya</taxon>
        <taxon>Ascomycota</taxon>
        <taxon>Pezizomycotina</taxon>
        <taxon>Sordariomycetes</taxon>
        <taxon>Xylariomycetidae</taxon>
        <taxon>Amphisphaeriales</taxon>
        <taxon>Sporocadaceae</taxon>
        <taxon>Truncatella</taxon>
    </lineage>
</organism>
<keyword evidence="1" id="KW-0812">Transmembrane</keyword>
<evidence type="ECO:0000313" key="3">
    <source>
        <dbReference type="Proteomes" id="UP000758603"/>
    </source>
</evidence>
<comment type="caution">
    <text evidence="2">The sequence shown here is derived from an EMBL/GenBank/DDBJ whole genome shotgun (WGS) entry which is preliminary data.</text>
</comment>
<dbReference type="AlphaFoldDB" id="A0A9P8ZW30"/>
<gene>
    <name evidence="2" type="ORF">BKA67DRAFT_677698</name>
</gene>
<keyword evidence="3" id="KW-1185">Reference proteome</keyword>
<evidence type="ECO:0000256" key="1">
    <source>
        <dbReference type="SAM" id="Phobius"/>
    </source>
</evidence>
<accession>A0A9P8ZW30</accession>
<proteinExistence type="predicted"/>
<dbReference type="EMBL" id="JAGPXC010000005">
    <property type="protein sequence ID" value="KAH6652621.1"/>
    <property type="molecule type" value="Genomic_DNA"/>
</dbReference>
<dbReference type="OrthoDB" id="1577640at2759"/>
<dbReference type="Proteomes" id="UP000758603">
    <property type="component" value="Unassembled WGS sequence"/>
</dbReference>